<evidence type="ECO:0000259" key="1">
    <source>
        <dbReference type="PROSITE" id="PS51729"/>
    </source>
</evidence>
<dbReference type="GO" id="GO:0016740">
    <property type="term" value="F:transferase activity"/>
    <property type="evidence" value="ECO:0007669"/>
    <property type="project" value="UniProtKB-KW"/>
</dbReference>
<proteinExistence type="predicted"/>
<dbReference type="InterPro" id="IPR016181">
    <property type="entry name" value="Acyl_CoA_acyltransferase"/>
</dbReference>
<comment type="caution">
    <text evidence="2">The sequence shown here is derived from an EMBL/GenBank/DDBJ whole genome shotgun (WGS) entry which is preliminary data.</text>
</comment>
<dbReference type="Pfam" id="PF14542">
    <property type="entry name" value="Acetyltransf_CG"/>
    <property type="match status" value="1"/>
</dbReference>
<dbReference type="SUPFAM" id="SSF55729">
    <property type="entry name" value="Acyl-CoA N-acyltransferases (Nat)"/>
    <property type="match status" value="1"/>
</dbReference>
<sequence>MATVEDRPSELRYVLLDEGTEIGEEAYVDTGDERILFHTLVAESHAGKGLASVLVRAVIRDIVDRGMKVVPVCPYVKAWLPKHPEYAEFVVEPTRAHLRAISARPRVAE</sequence>
<dbReference type="PANTHER" id="PTHR31435:SF10">
    <property type="entry name" value="BSR4717 PROTEIN"/>
    <property type="match status" value="1"/>
</dbReference>
<dbReference type="InterPro" id="IPR045057">
    <property type="entry name" value="Gcn5-rel_NAT"/>
</dbReference>
<dbReference type="Gene3D" id="3.40.630.30">
    <property type="match status" value="1"/>
</dbReference>
<organism evidence="2 3">
    <name type="scientific">Microbacterium sorbitolivorans</name>
    <dbReference type="NCBI Taxonomy" id="1867410"/>
    <lineage>
        <taxon>Bacteria</taxon>
        <taxon>Bacillati</taxon>
        <taxon>Actinomycetota</taxon>
        <taxon>Actinomycetes</taxon>
        <taxon>Micrococcales</taxon>
        <taxon>Microbacteriaceae</taxon>
        <taxon>Microbacterium</taxon>
    </lineage>
</organism>
<accession>A0A367XU27</accession>
<dbReference type="Proteomes" id="UP000253508">
    <property type="component" value="Unassembled WGS sequence"/>
</dbReference>
<dbReference type="OrthoDB" id="5405911at2"/>
<dbReference type="PROSITE" id="PS51729">
    <property type="entry name" value="GNAT_YJDJ"/>
    <property type="match status" value="1"/>
</dbReference>
<keyword evidence="2" id="KW-0808">Transferase</keyword>
<gene>
    <name evidence="2" type="ORF">DTO57_12515</name>
</gene>
<protein>
    <submittedName>
        <fullName evidence="2">N-acetyltransferase</fullName>
    </submittedName>
</protein>
<evidence type="ECO:0000313" key="2">
    <source>
        <dbReference type="EMBL" id="RCK57123.1"/>
    </source>
</evidence>
<dbReference type="EMBL" id="QORO01000005">
    <property type="protein sequence ID" value="RCK57123.1"/>
    <property type="molecule type" value="Genomic_DNA"/>
</dbReference>
<dbReference type="PANTHER" id="PTHR31435">
    <property type="entry name" value="PROTEIN NATD1"/>
    <property type="match status" value="1"/>
</dbReference>
<dbReference type="AlphaFoldDB" id="A0A367XU27"/>
<reference evidence="2 3" key="1">
    <citation type="submission" date="2018-07" db="EMBL/GenBank/DDBJ databases">
        <title>Microbacterium endoborsara sp. nov., a novel actinobacterium isolated from Borszczowia aralocaspica.</title>
        <authorList>
            <person name="An D."/>
        </authorList>
    </citation>
    <scope>NUCLEOTIDE SEQUENCE [LARGE SCALE GENOMIC DNA]</scope>
    <source>
        <strain evidence="2 3">C1.15228</strain>
    </source>
</reference>
<evidence type="ECO:0000313" key="3">
    <source>
        <dbReference type="Proteomes" id="UP000253508"/>
    </source>
</evidence>
<feature type="domain" description="N-acetyltransferase" evidence="1">
    <location>
        <begin position="5"/>
        <end position="91"/>
    </location>
</feature>
<dbReference type="RefSeq" id="WP_114118561.1">
    <property type="nucleotide sequence ID" value="NZ_BMHU01000005.1"/>
</dbReference>
<dbReference type="InterPro" id="IPR031165">
    <property type="entry name" value="GNAT_YJDJ"/>
</dbReference>
<keyword evidence="3" id="KW-1185">Reference proteome</keyword>
<name>A0A367XU27_9MICO</name>